<sequence length="429" mass="49514">MAKNKKPMRNIEARETRWGMTYRVRVQYKGQVFQATRDKLSEAIEWREQTEHLLHTGQPLPGEVPEGDMKLGEASDKFIKGCSHKSRATINGYHFAQNKILDYFGDKTLLSQITPSRMYEYVTHRQNIDGVGSSKLCQELSFIKMVYDAARTWGVTVESPERNIVRPKKKHPSREEKLDRVIKENELIVFLEKIRSGHINRFITSEKYLAKFGDRNKTLYLYLMFLLHTGMRPTEAAYLRWSPPTAREIKESKKKAIHLGHVDLERGGFSKVGTKTETRFVPAHPVAAKIIRHLEGLRSAKEQQLREQLEKRNGPGSGTKDDCTLKYVFIPNSHGQKTHPYKIYRSAFETARTNTFLQDGSRLRQNIDFYSFRHTARSRMAICGVQDSAAEEIIGHVGDRMQKTYTHYDDAGLIAQISKLDYPELHLNL</sequence>
<dbReference type="PROSITE" id="PS51898">
    <property type="entry name" value="TYR_RECOMBINASE"/>
    <property type="match status" value="1"/>
</dbReference>
<evidence type="ECO:0000313" key="5">
    <source>
        <dbReference type="EMBL" id="SDO96229.1"/>
    </source>
</evidence>
<comment type="similarity">
    <text evidence="1">Belongs to the 'phage' integrase family.</text>
</comment>
<evidence type="ECO:0000256" key="2">
    <source>
        <dbReference type="ARBA" id="ARBA00023125"/>
    </source>
</evidence>
<proteinExistence type="inferred from homology"/>
<dbReference type="InterPro" id="IPR050090">
    <property type="entry name" value="Tyrosine_recombinase_XerCD"/>
</dbReference>
<organism evidence="5 6">
    <name type="scientific">Desulforhopalus singaporensis</name>
    <dbReference type="NCBI Taxonomy" id="91360"/>
    <lineage>
        <taxon>Bacteria</taxon>
        <taxon>Pseudomonadati</taxon>
        <taxon>Thermodesulfobacteriota</taxon>
        <taxon>Desulfobulbia</taxon>
        <taxon>Desulfobulbales</taxon>
        <taxon>Desulfocapsaceae</taxon>
        <taxon>Desulforhopalus</taxon>
    </lineage>
</organism>
<reference evidence="5 6" key="1">
    <citation type="submission" date="2016-10" db="EMBL/GenBank/DDBJ databases">
        <authorList>
            <person name="de Groot N.N."/>
        </authorList>
    </citation>
    <scope>NUCLEOTIDE SEQUENCE [LARGE SCALE GENOMIC DNA]</scope>
    <source>
        <strain evidence="5 6">DSM 12130</strain>
    </source>
</reference>
<evidence type="ECO:0000256" key="3">
    <source>
        <dbReference type="ARBA" id="ARBA00023172"/>
    </source>
</evidence>
<dbReference type="InterPro" id="IPR013762">
    <property type="entry name" value="Integrase-like_cat_sf"/>
</dbReference>
<gene>
    <name evidence="5" type="ORF">SAMN05660330_01447</name>
</gene>
<dbReference type="EMBL" id="FNJI01000008">
    <property type="protein sequence ID" value="SDO96229.1"/>
    <property type="molecule type" value="Genomic_DNA"/>
</dbReference>
<dbReference type="InterPro" id="IPR010998">
    <property type="entry name" value="Integrase_recombinase_N"/>
</dbReference>
<dbReference type="GO" id="GO:0003677">
    <property type="term" value="F:DNA binding"/>
    <property type="evidence" value="ECO:0007669"/>
    <property type="project" value="UniProtKB-KW"/>
</dbReference>
<keyword evidence="6" id="KW-1185">Reference proteome</keyword>
<dbReference type="STRING" id="91360.SAMN05660330_01447"/>
<dbReference type="PANTHER" id="PTHR30349">
    <property type="entry name" value="PHAGE INTEGRASE-RELATED"/>
    <property type="match status" value="1"/>
</dbReference>
<dbReference type="Gene3D" id="1.10.150.130">
    <property type="match status" value="1"/>
</dbReference>
<feature type="domain" description="Tyr recombinase" evidence="4">
    <location>
        <begin position="198"/>
        <end position="421"/>
    </location>
</feature>
<keyword evidence="3" id="KW-0233">DNA recombination</keyword>
<keyword evidence="2" id="KW-0238">DNA-binding</keyword>
<dbReference type="Proteomes" id="UP000199073">
    <property type="component" value="Unassembled WGS sequence"/>
</dbReference>
<dbReference type="GO" id="GO:0006310">
    <property type="term" value="P:DNA recombination"/>
    <property type="evidence" value="ECO:0007669"/>
    <property type="project" value="UniProtKB-KW"/>
</dbReference>
<accession>A0A1H0NU79</accession>
<dbReference type="InterPro" id="IPR011010">
    <property type="entry name" value="DNA_brk_join_enz"/>
</dbReference>
<protein>
    <submittedName>
        <fullName evidence="5">Phage integrase family protein</fullName>
    </submittedName>
</protein>
<dbReference type="InterPro" id="IPR002104">
    <property type="entry name" value="Integrase_catalytic"/>
</dbReference>
<dbReference type="PANTHER" id="PTHR30349:SF64">
    <property type="entry name" value="PROPHAGE INTEGRASE INTD-RELATED"/>
    <property type="match status" value="1"/>
</dbReference>
<evidence type="ECO:0000259" key="4">
    <source>
        <dbReference type="PROSITE" id="PS51898"/>
    </source>
</evidence>
<dbReference type="OrthoDB" id="9789256at2"/>
<name>A0A1H0NU79_9BACT</name>
<evidence type="ECO:0000313" key="6">
    <source>
        <dbReference type="Proteomes" id="UP000199073"/>
    </source>
</evidence>
<evidence type="ECO:0000256" key="1">
    <source>
        <dbReference type="ARBA" id="ARBA00008857"/>
    </source>
</evidence>
<dbReference type="GO" id="GO:0015074">
    <property type="term" value="P:DNA integration"/>
    <property type="evidence" value="ECO:0007669"/>
    <property type="project" value="InterPro"/>
</dbReference>
<dbReference type="AlphaFoldDB" id="A0A1H0NU79"/>
<dbReference type="Gene3D" id="1.10.443.10">
    <property type="entry name" value="Intergrase catalytic core"/>
    <property type="match status" value="1"/>
</dbReference>
<dbReference type="RefSeq" id="WP_092221320.1">
    <property type="nucleotide sequence ID" value="NZ_FNJI01000008.1"/>
</dbReference>
<dbReference type="Pfam" id="PF00589">
    <property type="entry name" value="Phage_integrase"/>
    <property type="match status" value="1"/>
</dbReference>
<dbReference type="SUPFAM" id="SSF56349">
    <property type="entry name" value="DNA breaking-rejoining enzymes"/>
    <property type="match status" value="1"/>
</dbReference>